<dbReference type="AlphaFoldDB" id="A0A9W8NTM7"/>
<dbReference type="EMBL" id="JANVFU010000014">
    <property type="protein sequence ID" value="KAJ3740651.1"/>
    <property type="molecule type" value="Genomic_DNA"/>
</dbReference>
<organism evidence="1 2">
    <name type="scientific">Lentinula detonsa</name>
    <dbReference type="NCBI Taxonomy" id="2804962"/>
    <lineage>
        <taxon>Eukaryota</taxon>
        <taxon>Fungi</taxon>
        <taxon>Dikarya</taxon>
        <taxon>Basidiomycota</taxon>
        <taxon>Agaricomycotina</taxon>
        <taxon>Agaricomycetes</taxon>
        <taxon>Agaricomycetidae</taxon>
        <taxon>Agaricales</taxon>
        <taxon>Marasmiineae</taxon>
        <taxon>Omphalotaceae</taxon>
        <taxon>Lentinula</taxon>
    </lineage>
</organism>
<evidence type="ECO:0008006" key="3">
    <source>
        <dbReference type="Google" id="ProtNLM"/>
    </source>
</evidence>
<name>A0A9W8NTM7_9AGAR</name>
<comment type="caution">
    <text evidence="1">The sequence shown here is derived from an EMBL/GenBank/DDBJ whole genome shotgun (WGS) entry which is preliminary data.</text>
</comment>
<keyword evidence="2" id="KW-1185">Reference proteome</keyword>
<reference evidence="1 2" key="1">
    <citation type="journal article" date="2023" name="Proc. Natl. Acad. Sci. U.S.A.">
        <title>A global phylogenomic analysis of the shiitake genus Lentinula.</title>
        <authorList>
            <person name="Sierra-Patev S."/>
            <person name="Min B."/>
            <person name="Naranjo-Ortiz M."/>
            <person name="Looney B."/>
            <person name="Konkel Z."/>
            <person name="Slot J.C."/>
            <person name="Sakamoto Y."/>
            <person name="Steenwyk J.L."/>
            <person name="Rokas A."/>
            <person name="Carro J."/>
            <person name="Camarero S."/>
            <person name="Ferreira P."/>
            <person name="Molpeceres G."/>
            <person name="Ruiz-Duenas F.J."/>
            <person name="Serrano A."/>
            <person name="Henrissat B."/>
            <person name="Drula E."/>
            <person name="Hughes K.W."/>
            <person name="Mata J.L."/>
            <person name="Ishikawa N.K."/>
            <person name="Vargas-Isla R."/>
            <person name="Ushijima S."/>
            <person name="Smith C.A."/>
            <person name="Donoghue J."/>
            <person name="Ahrendt S."/>
            <person name="Andreopoulos W."/>
            <person name="He G."/>
            <person name="LaButti K."/>
            <person name="Lipzen A."/>
            <person name="Ng V."/>
            <person name="Riley R."/>
            <person name="Sandor L."/>
            <person name="Barry K."/>
            <person name="Martinez A.T."/>
            <person name="Xiao Y."/>
            <person name="Gibbons J.G."/>
            <person name="Terashima K."/>
            <person name="Grigoriev I.V."/>
            <person name="Hibbett D."/>
        </authorList>
    </citation>
    <scope>NUCLEOTIDE SEQUENCE [LARGE SCALE GENOMIC DNA]</scope>
    <source>
        <strain evidence="1 2">TFB7810</strain>
    </source>
</reference>
<dbReference type="SUPFAM" id="SSF56112">
    <property type="entry name" value="Protein kinase-like (PK-like)"/>
    <property type="match status" value="1"/>
</dbReference>
<evidence type="ECO:0000313" key="2">
    <source>
        <dbReference type="Proteomes" id="UP001142393"/>
    </source>
</evidence>
<accession>A0A9W8NTM7</accession>
<sequence>MANKQKFFYVATFDHREPFSFWRSSIEIDPKLQVADLEEALAAKYAADSHDTLFFAELNRPTTLTPHTADKEFSNIEALLQKATCTAQDDLIGEAFREKQTLVVLVRRKPMHAPAALVEDRGDSEVKDVVSQLRQDFSKYVKGVMEGKTPSVAARSTNYNEIQGSDIPLLDGRFNGRAGGQTVAPPIEIYHPVFGAFSERCKDPKLEVPDDVLRHTASLLRSVSKISVQEAPRDSETRGILAKILGVSFEHVVNTDETSCEFMCVQHTPQSINAAPALFQIKGELGNGGSDPSVQASFYYARFYCNIERAEIRERSCCPAFLIGLAGPWLVIMGAVLTSRVITQRLSPYNWLGCSRVLDDDQVSQVARRLYALRLSIADLKEYYQNLPSPDVQPDHIHPRFCPCIKSFSLDGENVPFVYVQPLERDPSSVTFKAVRSDTQSPIVIKFARRYGEDAHKWMADKRLAPRLLTCESLGEKYDNLLLVVMEFVEGQTLYDAYDSTEPLPEYVRYGVRKALDVLAQGDFVFGDLRRPNVMLENETENENEEEEDEELEVPLEKRIRFIDFDWAGREGSDLRYPFHLASVVRRVSGALEHDPITRAHQDKMFENL</sequence>
<proteinExistence type="predicted"/>
<gene>
    <name evidence="1" type="ORF">DFH05DRAFT_1509741</name>
</gene>
<dbReference type="Proteomes" id="UP001142393">
    <property type="component" value="Unassembled WGS sequence"/>
</dbReference>
<protein>
    <recommendedName>
        <fullName evidence="3">Protein kinase domain-containing protein</fullName>
    </recommendedName>
</protein>
<dbReference type="InterPro" id="IPR011009">
    <property type="entry name" value="Kinase-like_dom_sf"/>
</dbReference>
<evidence type="ECO:0000313" key="1">
    <source>
        <dbReference type="EMBL" id="KAJ3740651.1"/>
    </source>
</evidence>